<dbReference type="GO" id="GO:0015078">
    <property type="term" value="F:proton transmembrane transporter activity"/>
    <property type="evidence" value="ECO:0007669"/>
    <property type="project" value="InterPro"/>
</dbReference>
<keyword evidence="14" id="KW-1185">Reference proteome</keyword>
<organism evidence="13 14">
    <name type="scientific">Hanseniaspora osmophila</name>
    <dbReference type="NCBI Taxonomy" id="56408"/>
    <lineage>
        <taxon>Eukaryota</taxon>
        <taxon>Fungi</taxon>
        <taxon>Dikarya</taxon>
        <taxon>Ascomycota</taxon>
        <taxon>Saccharomycotina</taxon>
        <taxon>Saccharomycetes</taxon>
        <taxon>Saccharomycodales</taxon>
        <taxon>Saccharomycodaceae</taxon>
        <taxon>Hanseniaspora</taxon>
    </lineage>
</organism>
<dbReference type="PANTHER" id="PTHR12700">
    <property type="entry name" value="ATP SYNTHASE SUBUNIT D, MITOCHONDRIAL"/>
    <property type="match status" value="1"/>
</dbReference>
<evidence type="ECO:0000256" key="4">
    <source>
        <dbReference type="ARBA" id="ARBA00022448"/>
    </source>
</evidence>
<dbReference type="SUPFAM" id="SSF161065">
    <property type="entry name" value="ATP synthase D chain-like"/>
    <property type="match status" value="1"/>
</dbReference>
<keyword evidence="11" id="KW-0066">ATP synthesis</keyword>
<gene>
    <name evidence="13" type="ORF">AWRI3579_g2475</name>
</gene>
<comment type="similarity">
    <text evidence="2 12">Belongs to the ATPase d subunit family.</text>
</comment>
<comment type="function">
    <text evidence="12">Mitochondrial membrane ATP synthase (F(1)F(0) ATP synthase or Complex V) produces ATP from ADP in the presence of a proton gradient across the membrane which is generated by electron transport complexes of the respiratory chain. F-type ATPases consist of two structural domains, F(1) - containing the extramembraneous catalytic core, and F(0) - containing the membrane proton channel, linked together by a central stalk and a peripheral stalk. During catalysis, ATP synthesis in the catalytic domain of F(1) is coupled via a rotary mechanism of the central stalk subunits to proton translocation.</text>
</comment>
<evidence type="ECO:0000256" key="10">
    <source>
        <dbReference type="ARBA" id="ARBA00023136"/>
    </source>
</evidence>
<dbReference type="GO" id="GO:0015986">
    <property type="term" value="P:proton motive force-driven ATP synthesis"/>
    <property type="evidence" value="ECO:0007669"/>
    <property type="project" value="UniProtKB-UniRule"/>
</dbReference>
<keyword evidence="5" id="KW-0138">CF(0)</keyword>
<keyword evidence="8 12" id="KW-0406">Ion transport</keyword>
<name>A0A1E5RBE0_9ASCO</name>
<proteinExistence type="inferred from homology"/>
<dbReference type="InterPro" id="IPR036228">
    <property type="entry name" value="ATP_synth_F0_dsu_sf_mt"/>
</dbReference>
<evidence type="ECO:0000256" key="2">
    <source>
        <dbReference type="ARBA" id="ARBA00006842"/>
    </source>
</evidence>
<dbReference type="EMBL" id="LPNM01000008">
    <property type="protein sequence ID" value="OEJ84215.1"/>
    <property type="molecule type" value="Genomic_DNA"/>
</dbReference>
<dbReference type="InParanoid" id="A0A1E5RBE0"/>
<evidence type="ECO:0000256" key="3">
    <source>
        <dbReference type="ARBA" id="ARBA00021688"/>
    </source>
</evidence>
<dbReference type="OrthoDB" id="35799at2759"/>
<evidence type="ECO:0000256" key="9">
    <source>
        <dbReference type="ARBA" id="ARBA00023128"/>
    </source>
</evidence>
<dbReference type="Pfam" id="PF05873">
    <property type="entry name" value="Mt_ATP-synt_D"/>
    <property type="match status" value="1"/>
</dbReference>
<protein>
    <recommendedName>
        <fullName evidence="3 12">ATP synthase subunit d, mitochondrial</fullName>
    </recommendedName>
</protein>
<keyword evidence="9 12" id="KW-0496">Mitochondrion</keyword>
<evidence type="ECO:0000256" key="5">
    <source>
        <dbReference type="ARBA" id="ARBA00022547"/>
    </source>
</evidence>
<dbReference type="InterPro" id="IPR008689">
    <property type="entry name" value="ATP_synth_F0_dsu_mt"/>
</dbReference>
<dbReference type="STRING" id="56408.A0A1E5RBE0"/>
<evidence type="ECO:0000256" key="12">
    <source>
        <dbReference type="PIRNR" id="PIRNR005514"/>
    </source>
</evidence>
<sequence length="174" mass="19654">MSLAKSAASKLEWSKVISNLKLTGKTATQLTGFKKRNDEARRQLFALQQQDTEVDFENYRNVLNNKDVIAKIENYVKSYKTVTVDVSSQLSTLKAFETKAVENAQQTEKLVAQELTALQETLKNIESARAFDELTIEDVMKAKPDVQEKVSELVSKGKWEVPGYKEKFGDLNAM</sequence>
<evidence type="ECO:0000256" key="11">
    <source>
        <dbReference type="ARBA" id="ARBA00023310"/>
    </source>
</evidence>
<dbReference type="GO" id="GO:0005743">
    <property type="term" value="C:mitochondrial inner membrane"/>
    <property type="evidence" value="ECO:0007669"/>
    <property type="project" value="UniProtKB-SubCell"/>
</dbReference>
<evidence type="ECO:0000313" key="13">
    <source>
        <dbReference type="EMBL" id="OEJ84215.1"/>
    </source>
</evidence>
<keyword evidence="4 12" id="KW-0813">Transport</keyword>
<evidence type="ECO:0000256" key="1">
    <source>
        <dbReference type="ARBA" id="ARBA00004273"/>
    </source>
</evidence>
<dbReference type="PIRSF" id="PIRSF005514">
    <property type="entry name" value="ATPase_F0_D_mt"/>
    <property type="match status" value="1"/>
</dbReference>
<dbReference type="AlphaFoldDB" id="A0A1E5RBE0"/>
<evidence type="ECO:0000256" key="8">
    <source>
        <dbReference type="ARBA" id="ARBA00023065"/>
    </source>
</evidence>
<comment type="caution">
    <text evidence="13">The sequence shown here is derived from an EMBL/GenBank/DDBJ whole genome shotgun (WGS) entry which is preliminary data.</text>
</comment>
<dbReference type="GO" id="GO:0045259">
    <property type="term" value="C:proton-transporting ATP synthase complex"/>
    <property type="evidence" value="ECO:0007669"/>
    <property type="project" value="UniProtKB-KW"/>
</dbReference>
<evidence type="ECO:0000313" key="14">
    <source>
        <dbReference type="Proteomes" id="UP000095728"/>
    </source>
</evidence>
<evidence type="ECO:0000256" key="6">
    <source>
        <dbReference type="ARBA" id="ARBA00022781"/>
    </source>
</evidence>
<reference evidence="14" key="1">
    <citation type="journal article" date="2016" name="Genome Announc.">
        <title>Genome sequences of three species of Hanseniaspora isolated from spontaneous wine fermentations.</title>
        <authorList>
            <person name="Sternes P.R."/>
            <person name="Lee D."/>
            <person name="Kutyna D.R."/>
            <person name="Borneman A.R."/>
        </authorList>
    </citation>
    <scope>NUCLEOTIDE SEQUENCE [LARGE SCALE GENOMIC DNA]</scope>
    <source>
        <strain evidence="14">AWRI3579</strain>
    </source>
</reference>
<accession>A0A1E5RBE0</accession>
<comment type="subcellular location">
    <subcellularLocation>
        <location evidence="1 12">Mitochondrion inner membrane</location>
    </subcellularLocation>
</comment>
<keyword evidence="10 12" id="KW-0472">Membrane</keyword>
<evidence type="ECO:0000256" key="7">
    <source>
        <dbReference type="ARBA" id="ARBA00022792"/>
    </source>
</evidence>
<dbReference type="Gene3D" id="6.10.280.70">
    <property type="match status" value="1"/>
</dbReference>
<dbReference type="FunCoup" id="A0A1E5RBE0">
    <property type="interactions" value="537"/>
</dbReference>
<dbReference type="Proteomes" id="UP000095728">
    <property type="component" value="Unassembled WGS sequence"/>
</dbReference>
<keyword evidence="7 12" id="KW-0999">Mitochondrion inner membrane</keyword>
<keyword evidence="6 12" id="KW-0375">Hydrogen ion transport</keyword>